<dbReference type="Proteomes" id="UP000478052">
    <property type="component" value="Unassembled WGS sequence"/>
</dbReference>
<evidence type="ECO:0008006" key="3">
    <source>
        <dbReference type="Google" id="ProtNLM"/>
    </source>
</evidence>
<protein>
    <recommendedName>
        <fullName evidence="3">RNase H domain-containing protein</fullName>
    </recommendedName>
</protein>
<accession>A0A6G0YL05</accession>
<dbReference type="EMBL" id="VUJU01003516">
    <property type="protein sequence ID" value="KAF0757641.1"/>
    <property type="molecule type" value="Genomic_DNA"/>
</dbReference>
<dbReference type="AlphaFoldDB" id="A0A6G0YL05"/>
<comment type="caution">
    <text evidence="1">The sequence shown here is derived from an EMBL/GenBank/DDBJ whole genome shotgun (WGS) entry which is preliminary data.</text>
</comment>
<proteinExistence type="predicted"/>
<reference evidence="1 2" key="1">
    <citation type="submission" date="2019-08" db="EMBL/GenBank/DDBJ databases">
        <title>Whole genome of Aphis craccivora.</title>
        <authorList>
            <person name="Voronova N.V."/>
            <person name="Shulinski R.S."/>
            <person name="Bandarenka Y.V."/>
            <person name="Zhorov D.G."/>
            <person name="Warner D."/>
        </authorList>
    </citation>
    <scope>NUCLEOTIDE SEQUENCE [LARGE SCALE GENOMIC DNA]</scope>
    <source>
        <strain evidence="1">180601</strain>
        <tissue evidence="1">Whole Body</tissue>
    </source>
</reference>
<evidence type="ECO:0000313" key="1">
    <source>
        <dbReference type="EMBL" id="KAF0757641.1"/>
    </source>
</evidence>
<name>A0A6G0YL05_APHCR</name>
<dbReference type="OrthoDB" id="6621833at2759"/>
<evidence type="ECO:0000313" key="2">
    <source>
        <dbReference type="Proteomes" id="UP000478052"/>
    </source>
</evidence>
<keyword evidence="2" id="KW-1185">Reference proteome</keyword>
<sequence length="147" mass="17206">MTINLKQLRKIQKKYTSPHYLNRRQEIAITRCRIGHSFEIHSFLISKILPPICDECHAALSVHHIIQVCTKYRDKRNNLAISPNMEEALNENTSIKTITFLTKIDQLNKDIRREECMLVAASSLPSSSTNHHRNFYDVYEVIKRDEI</sequence>
<gene>
    <name evidence="1" type="ORF">FWK35_00033944</name>
</gene>
<organism evidence="1 2">
    <name type="scientific">Aphis craccivora</name>
    <name type="common">Cowpea aphid</name>
    <dbReference type="NCBI Taxonomy" id="307492"/>
    <lineage>
        <taxon>Eukaryota</taxon>
        <taxon>Metazoa</taxon>
        <taxon>Ecdysozoa</taxon>
        <taxon>Arthropoda</taxon>
        <taxon>Hexapoda</taxon>
        <taxon>Insecta</taxon>
        <taxon>Pterygota</taxon>
        <taxon>Neoptera</taxon>
        <taxon>Paraneoptera</taxon>
        <taxon>Hemiptera</taxon>
        <taxon>Sternorrhyncha</taxon>
        <taxon>Aphidomorpha</taxon>
        <taxon>Aphidoidea</taxon>
        <taxon>Aphididae</taxon>
        <taxon>Aphidini</taxon>
        <taxon>Aphis</taxon>
        <taxon>Aphis</taxon>
    </lineage>
</organism>